<evidence type="ECO:0008006" key="3">
    <source>
        <dbReference type="Google" id="ProtNLM"/>
    </source>
</evidence>
<protein>
    <recommendedName>
        <fullName evidence="3">PCI domain-containing protein</fullName>
    </recommendedName>
</protein>
<dbReference type="PANTHER" id="PTHR12732">
    <property type="entry name" value="UNCHARACTERIZED PROTEASOME COMPONENT REGION PCI-CONTAINING"/>
    <property type="match status" value="1"/>
</dbReference>
<organism evidence="1 2">
    <name type="scientific">Dothidotthia symphoricarpi CBS 119687</name>
    <dbReference type="NCBI Taxonomy" id="1392245"/>
    <lineage>
        <taxon>Eukaryota</taxon>
        <taxon>Fungi</taxon>
        <taxon>Dikarya</taxon>
        <taxon>Ascomycota</taxon>
        <taxon>Pezizomycotina</taxon>
        <taxon>Dothideomycetes</taxon>
        <taxon>Pleosporomycetidae</taxon>
        <taxon>Pleosporales</taxon>
        <taxon>Dothidotthiaceae</taxon>
        <taxon>Dothidotthia</taxon>
    </lineage>
</organism>
<accession>A0A6A6AVT8</accession>
<dbReference type="InterPro" id="IPR036388">
    <property type="entry name" value="WH-like_DNA-bd_sf"/>
</dbReference>
<sequence>MAFFQNQNDVETRLCTAVNDAIRVRDDNQLRSIVLLEPPFPPDHEELIQSLRSKYPANDHSAVKLEQMVRRVVTETAESEDEQGRPVQGWGAMVVFLVQWMTFLRDMDIENLLHTYQQLNELQKQAQTALSHPTKGVLMLPTIISYARVFSRIAIGLDKRPELIQHLLAVTEEGKRESLPEKAANVVREAFTTCLNDRNTVPGGVDRNGKPDGKKIGIYKMANICLRILFQADKLESCEGIFTNIDSTSPPLHIYPASERVTYLYYLGRYYFANTEFYTAQLALQKAYEDCPSAPQSIRQRRLILVYLVTANLILGRFPTEEIYNLPEAKDFRKHFKPITEAIRQGNLEAFRRITNLDLTHPSAEWLSHYRVFYQIGNYCEVLVWRSLFRKVFLLSGQQTGGAVSNLAATLDLNAVLLAFEFCERRAKIKNPAMAAQDLGPGRSNQGHLFQDYASTTRATYIDPDFAGVEDIAPYDHEMDLLEIECICGSLLTQGFLGGYISHKSQKVAIASSKRLGGPMKAGFPNPWEVIRSKNNDEVKGWKMDFRIEQPKVVNMSGARPAGA</sequence>
<gene>
    <name evidence="1" type="ORF">P153DRAFT_329170</name>
</gene>
<evidence type="ECO:0000313" key="2">
    <source>
        <dbReference type="Proteomes" id="UP000799771"/>
    </source>
</evidence>
<dbReference type="Gene3D" id="1.10.10.10">
    <property type="entry name" value="Winged helix-like DNA-binding domain superfamily/Winged helix DNA-binding domain"/>
    <property type="match status" value="1"/>
</dbReference>
<evidence type="ECO:0000313" key="1">
    <source>
        <dbReference type="EMBL" id="KAF2134641.1"/>
    </source>
</evidence>
<dbReference type="EMBL" id="ML977497">
    <property type="protein sequence ID" value="KAF2134641.1"/>
    <property type="molecule type" value="Genomic_DNA"/>
</dbReference>
<dbReference type="SMART" id="SM00753">
    <property type="entry name" value="PAM"/>
    <property type="match status" value="1"/>
</dbReference>
<keyword evidence="2" id="KW-1185">Reference proteome</keyword>
<name>A0A6A6AVT8_9PLEO</name>
<dbReference type="GO" id="GO:0003690">
    <property type="term" value="F:double-stranded DNA binding"/>
    <property type="evidence" value="ECO:0007669"/>
    <property type="project" value="InterPro"/>
</dbReference>
<reference evidence="1" key="1">
    <citation type="journal article" date="2020" name="Stud. Mycol.">
        <title>101 Dothideomycetes genomes: a test case for predicting lifestyles and emergence of pathogens.</title>
        <authorList>
            <person name="Haridas S."/>
            <person name="Albert R."/>
            <person name="Binder M."/>
            <person name="Bloem J."/>
            <person name="Labutti K."/>
            <person name="Salamov A."/>
            <person name="Andreopoulos B."/>
            <person name="Baker S."/>
            <person name="Barry K."/>
            <person name="Bills G."/>
            <person name="Bluhm B."/>
            <person name="Cannon C."/>
            <person name="Castanera R."/>
            <person name="Culley D."/>
            <person name="Daum C."/>
            <person name="Ezra D."/>
            <person name="Gonzalez J."/>
            <person name="Henrissat B."/>
            <person name="Kuo A."/>
            <person name="Liang C."/>
            <person name="Lipzen A."/>
            <person name="Lutzoni F."/>
            <person name="Magnuson J."/>
            <person name="Mondo S."/>
            <person name="Nolan M."/>
            <person name="Ohm R."/>
            <person name="Pangilinan J."/>
            <person name="Park H.-J."/>
            <person name="Ramirez L."/>
            <person name="Alfaro M."/>
            <person name="Sun H."/>
            <person name="Tritt A."/>
            <person name="Yoshinaga Y."/>
            <person name="Zwiers L.-H."/>
            <person name="Turgeon B."/>
            <person name="Goodwin S."/>
            <person name="Spatafora J."/>
            <person name="Crous P."/>
            <person name="Grigoriev I."/>
        </authorList>
    </citation>
    <scope>NUCLEOTIDE SEQUENCE</scope>
    <source>
        <strain evidence="1">CBS 119687</strain>
    </source>
</reference>
<proteinExistence type="predicted"/>
<dbReference type="GeneID" id="54405810"/>
<dbReference type="OrthoDB" id="5404651at2759"/>
<dbReference type="GO" id="GO:0003723">
    <property type="term" value="F:RNA binding"/>
    <property type="evidence" value="ECO:0007669"/>
    <property type="project" value="InterPro"/>
</dbReference>
<dbReference type="RefSeq" id="XP_033529028.1">
    <property type="nucleotide sequence ID" value="XM_033665378.1"/>
</dbReference>
<dbReference type="Proteomes" id="UP000799771">
    <property type="component" value="Unassembled WGS sequence"/>
</dbReference>
<dbReference type="PANTHER" id="PTHR12732:SF8">
    <property type="entry name" value="NUCLEAR MRNA EXPORT PROTEIN THP1"/>
    <property type="match status" value="1"/>
</dbReference>
<dbReference type="AlphaFoldDB" id="A0A6A6AVT8"/>
<dbReference type="InterPro" id="IPR045114">
    <property type="entry name" value="Csn12-like"/>
</dbReference>